<keyword evidence="1" id="KW-1133">Transmembrane helix</keyword>
<sequence length="111" mass="11994">MEASSVKYFCCTWLHKKSRQTETVAALTENQTFGGRNLLRVGVILQRGIIILLLLCLPCCGLLINAQTILLCLGQEPKGSRLQCAPVGTGLRAGDTARPILIAKMSLALAR</sequence>
<keyword evidence="3" id="KW-1185">Reference proteome</keyword>
<proteinExistence type="predicted"/>
<evidence type="ECO:0000256" key="1">
    <source>
        <dbReference type="SAM" id="Phobius"/>
    </source>
</evidence>
<feature type="transmembrane region" description="Helical" evidence="1">
    <location>
        <begin position="49"/>
        <end position="73"/>
    </location>
</feature>
<evidence type="ECO:0000313" key="3">
    <source>
        <dbReference type="Proteomes" id="UP000503349"/>
    </source>
</evidence>
<keyword evidence="1" id="KW-0472">Membrane</keyword>
<dbReference type="AlphaFoldDB" id="A0A6G1PQR4"/>
<accession>A0A6G1PQR4</accession>
<organism evidence="2 3">
    <name type="scientific">Channa argus</name>
    <name type="common">Northern snakehead</name>
    <name type="synonym">Ophicephalus argus</name>
    <dbReference type="NCBI Taxonomy" id="215402"/>
    <lineage>
        <taxon>Eukaryota</taxon>
        <taxon>Metazoa</taxon>
        <taxon>Chordata</taxon>
        <taxon>Craniata</taxon>
        <taxon>Vertebrata</taxon>
        <taxon>Euteleostomi</taxon>
        <taxon>Actinopterygii</taxon>
        <taxon>Neopterygii</taxon>
        <taxon>Teleostei</taxon>
        <taxon>Neoteleostei</taxon>
        <taxon>Acanthomorphata</taxon>
        <taxon>Anabantaria</taxon>
        <taxon>Anabantiformes</taxon>
        <taxon>Channoidei</taxon>
        <taxon>Channidae</taxon>
        <taxon>Channa</taxon>
    </lineage>
</organism>
<reference evidence="2 3" key="1">
    <citation type="submission" date="2019-02" db="EMBL/GenBank/DDBJ databases">
        <title>Opniocepnalus argus genome.</title>
        <authorList>
            <person name="Zhou C."/>
            <person name="Xiao S."/>
        </authorList>
    </citation>
    <scope>NUCLEOTIDE SEQUENCE [LARGE SCALE GENOMIC DNA]</scope>
    <source>
        <strain evidence="2">OARG1902GOOAL</strain>
        <tissue evidence="2">Muscle</tissue>
    </source>
</reference>
<gene>
    <name evidence="2" type="ORF">EXN66_Car008301</name>
</gene>
<evidence type="ECO:0000313" key="2">
    <source>
        <dbReference type="EMBL" id="KAF3692625.1"/>
    </source>
</evidence>
<keyword evidence="1" id="KW-0812">Transmembrane</keyword>
<dbReference type="Proteomes" id="UP000503349">
    <property type="component" value="Chromosome 8"/>
</dbReference>
<reference evidence="3" key="2">
    <citation type="submission" date="2019-02" db="EMBL/GenBank/DDBJ databases">
        <title>Opniocepnalus argus Var Kimnra genome.</title>
        <authorList>
            <person name="Zhou C."/>
            <person name="Xiao S."/>
        </authorList>
    </citation>
    <scope>NUCLEOTIDE SEQUENCE [LARGE SCALE GENOMIC DNA]</scope>
</reference>
<dbReference type="EMBL" id="CM015719">
    <property type="protein sequence ID" value="KAF3692625.1"/>
    <property type="molecule type" value="Genomic_DNA"/>
</dbReference>
<name>A0A6G1PQR4_CHAAH</name>
<protein>
    <submittedName>
        <fullName evidence="2">Multidrug and toxin extrusion protein 1</fullName>
    </submittedName>
</protein>